<dbReference type="AlphaFoldDB" id="A0A7G9YZ58"/>
<proteinExistence type="predicted"/>
<evidence type="ECO:0000259" key="1">
    <source>
        <dbReference type="Pfam" id="PF01402"/>
    </source>
</evidence>
<accession>A0A7G9YZ58</accession>
<dbReference type="EMBL" id="MT631536">
    <property type="protein sequence ID" value="QNO53292.1"/>
    <property type="molecule type" value="Genomic_DNA"/>
</dbReference>
<dbReference type="CDD" id="cd22235">
    <property type="entry name" value="RHH_CopG_archaea"/>
    <property type="match status" value="1"/>
</dbReference>
<name>A0A7G9YZ58_9EURY</name>
<sequence>MIIMGKMKPPERVTVALDEETFEVFKKMKDELRVSQSELMREALKFYSKYRTLFKPVDAEKVRTYIEMLSTGEHIIMDIDHWLLFLNFIKSHPDNEKFWESHKAICEAHAEQFKYKLYHAEYVLKRLEACNLFRLRDDSENAFTLVLGPDVTRRFIKTELEEIFGGMGLKVDIKEDLAKLRVRVLQDLNRGVH</sequence>
<evidence type="ECO:0000313" key="2">
    <source>
        <dbReference type="EMBL" id="QNO53292.1"/>
    </source>
</evidence>
<gene>
    <name evidence="2" type="ORF">OJOIIACA_00016</name>
</gene>
<feature type="domain" description="Ribbon-helix-helix protein CopG" evidence="1">
    <location>
        <begin position="11"/>
        <end position="47"/>
    </location>
</feature>
<dbReference type="InterPro" id="IPR002145">
    <property type="entry name" value="CopG"/>
</dbReference>
<reference evidence="2" key="1">
    <citation type="submission" date="2020-06" db="EMBL/GenBank/DDBJ databases">
        <title>Unique genomic features of the anaerobic methanotrophic archaea.</title>
        <authorList>
            <person name="Chadwick G.L."/>
            <person name="Skennerton C.T."/>
            <person name="Laso-Perez R."/>
            <person name="Leu A.O."/>
            <person name="Speth D.R."/>
            <person name="Yu H."/>
            <person name="Morgan-Lang C."/>
            <person name="Hatzenpichler R."/>
            <person name="Goudeau D."/>
            <person name="Malmstrom R."/>
            <person name="Brazelton W.J."/>
            <person name="Woyke T."/>
            <person name="Hallam S.J."/>
            <person name="Tyson G.W."/>
            <person name="Wegener G."/>
            <person name="Boetius A."/>
            <person name="Orphan V."/>
        </authorList>
    </citation>
    <scope>NUCLEOTIDE SEQUENCE</scope>
</reference>
<organism evidence="2">
    <name type="scientific">Candidatus Methanophagaceae archaeon ANME-1 ERB6</name>
    <dbReference type="NCBI Taxonomy" id="2759912"/>
    <lineage>
        <taxon>Archaea</taxon>
        <taxon>Methanobacteriati</taxon>
        <taxon>Methanobacteriota</taxon>
        <taxon>Stenosarchaea group</taxon>
        <taxon>Methanomicrobia</taxon>
        <taxon>Candidatus Methanophagales</taxon>
        <taxon>Candidatus Methanophagaceae</taxon>
    </lineage>
</organism>
<dbReference type="Pfam" id="PF01402">
    <property type="entry name" value="RHH_1"/>
    <property type="match status" value="1"/>
</dbReference>
<protein>
    <recommendedName>
        <fullName evidence="1">Ribbon-helix-helix protein CopG domain-containing protein</fullName>
    </recommendedName>
</protein>
<dbReference type="GO" id="GO:0006355">
    <property type="term" value="P:regulation of DNA-templated transcription"/>
    <property type="evidence" value="ECO:0007669"/>
    <property type="project" value="InterPro"/>
</dbReference>